<accession>A0ABR2NU55</accession>
<comment type="caution">
    <text evidence="1">The sequence shown here is derived from an EMBL/GenBank/DDBJ whole genome shotgun (WGS) entry which is preliminary data.</text>
</comment>
<dbReference type="EMBL" id="JBBPBN010000101">
    <property type="protein sequence ID" value="KAK8979500.1"/>
    <property type="molecule type" value="Genomic_DNA"/>
</dbReference>
<name>A0ABR2NU55_9ROSI</name>
<organism evidence="1 2">
    <name type="scientific">Hibiscus sabdariffa</name>
    <name type="common">roselle</name>
    <dbReference type="NCBI Taxonomy" id="183260"/>
    <lineage>
        <taxon>Eukaryota</taxon>
        <taxon>Viridiplantae</taxon>
        <taxon>Streptophyta</taxon>
        <taxon>Embryophyta</taxon>
        <taxon>Tracheophyta</taxon>
        <taxon>Spermatophyta</taxon>
        <taxon>Magnoliopsida</taxon>
        <taxon>eudicotyledons</taxon>
        <taxon>Gunneridae</taxon>
        <taxon>Pentapetalae</taxon>
        <taxon>rosids</taxon>
        <taxon>malvids</taxon>
        <taxon>Malvales</taxon>
        <taxon>Malvaceae</taxon>
        <taxon>Malvoideae</taxon>
        <taxon>Hibiscus</taxon>
    </lineage>
</organism>
<dbReference type="Proteomes" id="UP001396334">
    <property type="component" value="Unassembled WGS sequence"/>
</dbReference>
<gene>
    <name evidence="1" type="ORF">V6N11_073497</name>
</gene>
<keyword evidence="2" id="KW-1185">Reference proteome</keyword>
<proteinExistence type="predicted"/>
<sequence length="95" mass="11127">MQFLFFSFLCTKLSVSDNHIDKIRTRERNLRFQVLPDFDIFHNLPPRNLYTKLHTLTTFKGSESMASEQLVRVQTQQKLTVFAISPIAVFCSFLL</sequence>
<protein>
    <submittedName>
        <fullName evidence="1">Uncharacterized protein</fullName>
    </submittedName>
</protein>
<evidence type="ECO:0000313" key="1">
    <source>
        <dbReference type="EMBL" id="KAK8979500.1"/>
    </source>
</evidence>
<evidence type="ECO:0000313" key="2">
    <source>
        <dbReference type="Proteomes" id="UP001396334"/>
    </source>
</evidence>
<reference evidence="1 2" key="1">
    <citation type="journal article" date="2024" name="G3 (Bethesda)">
        <title>Genome assembly of Hibiscus sabdariffa L. provides insights into metabolisms of medicinal natural products.</title>
        <authorList>
            <person name="Kim T."/>
        </authorList>
    </citation>
    <scope>NUCLEOTIDE SEQUENCE [LARGE SCALE GENOMIC DNA]</scope>
    <source>
        <strain evidence="1">TK-2024</strain>
        <tissue evidence="1">Old leaves</tissue>
    </source>
</reference>